<proteinExistence type="predicted"/>
<evidence type="ECO:0000313" key="5">
    <source>
        <dbReference type="Proteomes" id="UP001519535"/>
    </source>
</evidence>
<name>A0ABS5RP48_9MYCO</name>
<gene>
    <name evidence="4" type="ORF">KIH27_13960</name>
</gene>
<organism evidence="4 5">
    <name type="scientific">Mycolicibacter acidiphilus</name>
    <dbReference type="NCBI Taxonomy" id="2835306"/>
    <lineage>
        <taxon>Bacteria</taxon>
        <taxon>Bacillati</taxon>
        <taxon>Actinomycetota</taxon>
        <taxon>Actinomycetes</taxon>
        <taxon>Mycobacteriales</taxon>
        <taxon>Mycobacteriaceae</taxon>
        <taxon>Mycolicibacter</taxon>
    </lineage>
</organism>
<feature type="compositionally biased region" description="Basic and acidic residues" evidence="1">
    <location>
        <begin position="296"/>
        <end position="319"/>
    </location>
</feature>
<evidence type="ECO:0000259" key="3">
    <source>
        <dbReference type="Pfam" id="PF20177"/>
    </source>
</evidence>
<feature type="compositionally biased region" description="Low complexity" evidence="1">
    <location>
        <begin position="215"/>
        <end position="226"/>
    </location>
</feature>
<reference evidence="4 5" key="1">
    <citation type="submission" date="2021-05" db="EMBL/GenBank/DDBJ databases">
        <title>Mycobacterium acidophilum sp. nov., an extremely acid-tolerant member of the genus Mycobacterium.</title>
        <authorList>
            <person name="Xia J."/>
        </authorList>
    </citation>
    <scope>NUCLEOTIDE SEQUENCE [LARGE SCALE GENOMIC DNA]</scope>
    <source>
        <strain evidence="4 5">M1</strain>
    </source>
</reference>
<feature type="region of interest" description="Disordered" evidence="1">
    <location>
        <begin position="182"/>
        <end position="407"/>
    </location>
</feature>
<protein>
    <recommendedName>
        <fullName evidence="3">DUF6542 domain-containing protein</fullName>
    </recommendedName>
</protein>
<evidence type="ECO:0000256" key="2">
    <source>
        <dbReference type="SAM" id="Phobius"/>
    </source>
</evidence>
<feature type="transmembrane region" description="Helical" evidence="2">
    <location>
        <begin position="24"/>
        <end position="43"/>
    </location>
</feature>
<feature type="compositionally biased region" description="Basic and acidic residues" evidence="1">
    <location>
        <begin position="189"/>
        <end position="212"/>
    </location>
</feature>
<dbReference type="Pfam" id="PF20177">
    <property type="entry name" value="DUF6542"/>
    <property type="match status" value="1"/>
</dbReference>
<feature type="compositionally biased region" description="Basic and acidic residues" evidence="1">
    <location>
        <begin position="379"/>
        <end position="398"/>
    </location>
</feature>
<comment type="caution">
    <text evidence="4">The sequence shown here is derived from an EMBL/GenBank/DDBJ whole genome shotgun (WGS) entry which is preliminary data.</text>
</comment>
<keyword evidence="2" id="KW-0472">Membrane</keyword>
<dbReference type="EMBL" id="JAHCLR010000028">
    <property type="protein sequence ID" value="MBS9534694.1"/>
    <property type="molecule type" value="Genomic_DNA"/>
</dbReference>
<evidence type="ECO:0000313" key="4">
    <source>
        <dbReference type="EMBL" id="MBS9534694.1"/>
    </source>
</evidence>
<evidence type="ECO:0000256" key="1">
    <source>
        <dbReference type="SAM" id="MobiDB-lite"/>
    </source>
</evidence>
<keyword evidence="2" id="KW-1133">Transmembrane helix</keyword>
<dbReference type="Proteomes" id="UP001519535">
    <property type="component" value="Unassembled WGS sequence"/>
</dbReference>
<accession>A0ABS5RP48</accession>
<dbReference type="InterPro" id="IPR046672">
    <property type="entry name" value="DUF6542"/>
</dbReference>
<keyword evidence="5" id="KW-1185">Reference proteome</keyword>
<feature type="transmembrane region" description="Helical" evidence="2">
    <location>
        <begin position="123"/>
        <end position="141"/>
    </location>
</feature>
<keyword evidence="2" id="KW-0812">Transmembrane</keyword>
<feature type="transmembrane region" description="Helical" evidence="2">
    <location>
        <begin position="55"/>
        <end position="72"/>
    </location>
</feature>
<sequence length="407" mass="44620">MSAQRVGSAVAADHRSVLPSVPGLPWWGAVAVALFASAVGFAFDAGSGDKELTTVFTTLYVLGCVVAVLAVRQSGVFTAVIQPPLILFCTVPGAYWLFHGAGFPGVKNILINCGYPLIERFPLMLFTAAAVLLLGMIRWYLGMMTRSAKDLAAGAGETAGRGSGVFEKVSALVSAALNRDPAHAIETASPRERRSGDRPRRATAEARAEARRTGRSTTGRSGVTRTGTRRPTRAGFDSTRSRHVRPPLDDDADPRMERPRRRRLAPESGEPMPRRRPAAGFEEEQLPRRRRPTPRSADEQMQRRRPRPPQDLDRGDLPPRPRRAPHTTVGRPAARNGWADTDQSGESFESRPRRRPASAGTNGSDSTHHPISQVRYRKAAGDDAAEPRRRTREPRNGDEADSWEYDI</sequence>
<feature type="domain" description="DUF6542" evidence="3">
    <location>
        <begin position="23"/>
        <end position="141"/>
    </location>
</feature>
<dbReference type="RefSeq" id="WP_214093563.1">
    <property type="nucleotide sequence ID" value="NZ_JAHCLR010000028.1"/>
</dbReference>
<feature type="transmembrane region" description="Helical" evidence="2">
    <location>
        <begin position="84"/>
        <end position="103"/>
    </location>
</feature>